<dbReference type="PANTHER" id="PTHR13018">
    <property type="entry name" value="PROBABLE MEMBRANE PROTEIN DUF221-RELATED"/>
    <property type="match status" value="1"/>
</dbReference>
<organism evidence="6 7">
    <name type="scientific">Scytalidium lignicola</name>
    <name type="common">Hyphomycete</name>
    <dbReference type="NCBI Taxonomy" id="5539"/>
    <lineage>
        <taxon>Eukaryota</taxon>
        <taxon>Fungi</taxon>
        <taxon>Dikarya</taxon>
        <taxon>Ascomycota</taxon>
        <taxon>Pezizomycotina</taxon>
        <taxon>Leotiomycetes</taxon>
        <taxon>Leotiomycetes incertae sedis</taxon>
        <taxon>Scytalidium</taxon>
    </lineage>
</organism>
<dbReference type="OrthoDB" id="1076608at2759"/>
<dbReference type="EMBL" id="NCSJ02000128">
    <property type="protein sequence ID" value="RFU29431.1"/>
    <property type="molecule type" value="Genomic_DNA"/>
</dbReference>
<evidence type="ECO:0000259" key="5">
    <source>
        <dbReference type="Pfam" id="PF14703"/>
    </source>
</evidence>
<feature type="non-terminal residue" evidence="6">
    <location>
        <position position="1"/>
    </location>
</feature>
<feature type="domain" description="CSC1/OSCA1-like 7TM region" evidence="3">
    <location>
        <begin position="294"/>
        <end position="566"/>
    </location>
</feature>
<feature type="domain" description="CSC1/OSCA1-like cytosolic" evidence="5">
    <location>
        <begin position="1"/>
        <end position="282"/>
    </location>
</feature>
<feature type="non-terminal residue" evidence="6">
    <location>
        <position position="821"/>
    </location>
</feature>
<feature type="transmembrane region" description="Helical" evidence="2">
    <location>
        <begin position="342"/>
        <end position="366"/>
    </location>
</feature>
<dbReference type="Pfam" id="PF14703">
    <property type="entry name" value="PHM7_cyt"/>
    <property type="match status" value="1"/>
</dbReference>
<feature type="compositionally biased region" description="Low complexity" evidence="1">
    <location>
        <begin position="102"/>
        <end position="112"/>
    </location>
</feature>
<keyword evidence="2" id="KW-1133">Transmembrane helix</keyword>
<dbReference type="GO" id="GO:0005227">
    <property type="term" value="F:calcium-activated cation channel activity"/>
    <property type="evidence" value="ECO:0007669"/>
    <property type="project" value="InterPro"/>
</dbReference>
<comment type="caution">
    <text evidence="6">The sequence shown here is derived from an EMBL/GenBank/DDBJ whole genome shotgun (WGS) entry which is preliminary data.</text>
</comment>
<keyword evidence="7" id="KW-1185">Reference proteome</keyword>
<feature type="transmembrane region" description="Helical" evidence="2">
    <location>
        <begin position="509"/>
        <end position="527"/>
    </location>
</feature>
<keyword evidence="2" id="KW-0472">Membrane</keyword>
<feature type="domain" description="10TM putative phosphate transporter extracellular tail" evidence="4">
    <location>
        <begin position="721"/>
        <end position="800"/>
    </location>
</feature>
<feature type="region of interest" description="Disordered" evidence="1">
    <location>
        <begin position="102"/>
        <end position="168"/>
    </location>
</feature>
<dbReference type="InterPro" id="IPR003864">
    <property type="entry name" value="CSC1/OSCA1-like_7TM"/>
</dbReference>
<dbReference type="Pfam" id="PF12621">
    <property type="entry name" value="PHM7_ext"/>
    <property type="match status" value="1"/>
</dbReference>
<dbReference type="OMA" id="RWGGIFP"/>
<dbReference type="Proteomes" id="UP000258309">
    <property type="component" value="Unassembled WGS sequence"/>
</dbReference>
<dbReference type="InterPro" id="IPR027815">
    <property type="entry name" value="CSC1/OSCA1-like_cyt"/>
</dbReference>
<feature type="compositionally biased region" description="Basic and acidic residues" evidence="1">
    <location>
        <begin position="114"/>
        <end position="125"/>
    </location>
</feature>
<dbReference type="Pfam" id="PF02714">
    <property type="entry name" value="RSN1_7TM"/>
    <property type="match status" value="1"/>
</dbReference>
<protein>
    <recommendedName>
        <fullName evidence="8">CSC1/OSCA1-like 7TM region domain-containing protein</fullName>
    </recommendedName>
</protein>
<evidence type="ECO:0000259" key="4">
    <source>
        <dbReference type="Pfam" id="PF12621"/>
    </source>
</evidence>
<dbReference type="GO" id="GO:0005886">
    <property type="term" value="C:plasma membrane"/>
    <property type="evidence" value="ECO:0007669"/>
    <property type="project" value="TreeGrafter"/>
</dbReference>
<accession>A0A3E2H844</accession>
<keyword evidence="2" id="KW-0812">Transmembrane</keyword>
<dbReference type="InterPro" id="IPR045122">
    <property type="entry name" value="Csc1-like"/>
</dbReference>
<evidence type="ECO:0000313" key="6">
    <source>
        <dbReference type="EMBL" id="RFU29431.1"/>
    </source>
</evidence>
<feature type="transmembrane region" description="Helical" evidence="2">
    <location>
        <begin position="484"/>
        <end position="503"/>
    </location>
</feature>
<evidence type="ECO:0000259" key="3">
    <source>
        <dbReference type="Pfam" id="PF02714"/>
    </source>
</evidence>
<feature type="compositionally biased region" description="Basic and acidic residues" evidence="1">
    <location>
        <begin position="155"/>
        <end position="168"/>
    </location>
</feature>
<dbReference type="PANTHER" id="PTHR13018:SF53">
    <property type="entry name" value="DUF221 DOMAIN PROTEIN"/>
    <property type="match status" value="1"/>
</dbReference>
<evidence type="ECO:0008006" key="8">
    <source>
        <dbReference type="Google" id="ProtNLM"/>
    </source>
</evidence>
<proteinExistence type="predicted"/>
<gene>
    <name evidence="6" type="ORF">B7463_g6882</name>
</gene>
<feature type="compositionally biased region" description="Polar residues" evidence="1">
    <location>
        <begin position="142"/>
        <end position="154"/>
    </location>
</feature>
<dbReference type="InterPro" id="IPR022257">
    <property type="entry name" value="PHM7_ext"/>
</dbReference>
<reference evidence="6 7" key="1">
    <citation type="submission" date="2018-05" db="EMBL/GenBank/DDBJ databases">
        <title>Draft genome sequence of Scytalidium lignicola DSM 105466, a ubiquitous saprotrophic fungus.</title>
        <authorList>
            <person name="Buettner E."/>
            <person name="Gebauer A.M."/>
            <person name="Hofrichter M."/>
            <person name="Liers C."/>
            <person name="Kellner H."/>
        </authorList>
    </citation>
    <scope>NUCLEOTIDE SEQUENCE [LARGE SCALE GENOMIC DNA]</scope>
    <source>
        <strain evidence="6 7">DSM 105466</strain>
    </source>
</reference>
<evidence type="ECO:0000313" key="7">
    <source>
        <dbReference type="Proteomes" id="UP000258309"/>
    </source>
</evidence>
<feature type="transmembrane region" description="Helical" evidence="2">
    <location>
        <begin position="547"/>
        <end position="566"/>
    </location>
</feature>
<sequence>MFTCVPQPLLDERKIRRMFGNGVKNVWIPRDTETLDQLVKEREQTAVRLEKAEYKLIKMANVERNRQAKMAAKAAAKTGADPEAGYTDADLKNGTPLVNVKKSVSCSSNSGSIRDSHEPPRERRVATSPEPPEILSADVRVNTLSSDDLVSPTDSHSHRTSESKDEKTALEEYLASRANINGSVAAQWVPVEKRPSHRPLANMGKRVDTIKWTRNKLKELAPRINKLRRAYRNGKGKPIPTIFVEFNTLSEAQGAYQILAHHRAFHMSPNIVGVRPREIVWSTMKMMWWERIIRRFFVQGFIAVMVVFWSIPSAFVGIISNVNWLSTKVPFLHWVKDLPGTILGLISGLLPAVALSMLMSIVPAVLRGCARAAGCPTTAKVELFVQHAYFIFQVVQVFLITTLASAASASIGSILSNPASIRALLSANLPKASNFYVSYFLLQGIAMSAGRMAQVVNLVRFTVRPNSSENLRKISKRWYRLRRVHWGSVFPVFTNMAVIAISYSVIAPVVLGFASAGLLLVYAAYRYNILYVYDSEFDTRGLCYPRALKQSIIGLYFAEICLFGLFTIQNAFGPVVIIVGLLIFTILVHMSLDNALGPLLYNLPQTLAVEEEDFQRSIGMMPPISEPDSPDVEDLNVRLDEVDEHDNDLDDASSSAPFHTGYESTRAIEGTEGTVSMVKDVLKGKLESKLPLNKMLDTLTAAFAPLFTPDPNIKPNFFMRWLHPEVYDDYMVLRRTVPVDLPIPTYNPEEIRDAYLTPSMWKPAPTIWIPKDVAGVSVQECTHSGKVINITDEGAWLDEETCGLIIDMERPSPVIEKRIRY</sequence>
<feature type="transmembrane region" description="Helical" evidence="2">
    <location>
        <begin position="296"/>
        <end position="322"/>
    </location>
</feature>
<feature type="transmembrane region" description="Helical" evidence="2">
    <location>
        <begin position="387"/>
        <end position="415"/>
    </location>
</feature>
<evidence type="ECO:0000256" key="2">
    <source>
        <dbReference type="SAM" id="Phobius"/>
    </source>
</evidence>
<name>A0A3E2H844_SCYLI</name>
<evidence type="ECO:0000256" key="1">
    <source>
        <dbReference type="SAM" id="MobiDB-lite"/>
    </source>
</evidence>
<dbReference type="AlphaFoldDB" id="A0A3E2H844"/>